<dbReference type="InterPro" id="IPR001647">
    <property type="entry name" value="HTH_TetR"/>
</dbReference>
<dbReference type="Gene3D" id="1.10.357.10">
    <property type="entry name" value="Tetracycline Repressor, domain 2"/>
    <property type="match status" value="1"/>
</dbReference>
<dbReference type="InterPro" id="IPR036271">
    <property type="entry name" value="Tet_transcr_reg_TetR-rel_C_sf"/>
</dbReference>
<evidence type="ECO:0000256" key="1">
    <source>
        <dbReference type="ARBA" id="ARBA00023125"/>
    </source>
</evidence>
<gene>
    <name evidence="5" type="ORF">RIL96_04745</name>
</gene>
<dbReference type="EMBL" id="JAVKGR010000003">
    <property type="protein sequence ID" value="MDR8018871.1"/>
    <property type="molecule type" value="Genomic_DNA"/>
</dbReference>
<name>A0ABU2DQV9_9MICC</name>
<evidence type="ECO:0000259" key="4">
    <source>
        <dbReference type="PROSITE" id="PS50977"/>
    </source>
</evidence>
<comment type="caution">
    <text evidence="5">The sequence shown here is derived from an EMBL/GenBank/DDBJ whole genome shotgun (WGS) entry which is preliminary data.</text>
</comment>
<evidence type="ECO:0000256" key="3">
    <source>
        <dbReference type="SAM" id="MobiDB-lite"/>
    </source>
</evidence>
<keyword evidence="1 2" id="KW-0238">DNA-binding</keyword>
<reference evidence="5 6" key="1">
    <citation type="submission" date="2023-09" db="EMBL/GenBank/DDBJ databases">
        <title>Description of three actinobacteria isolated from air of manufacturing shop in a pharmaceutical factory.</title>
        <authorList>
            <person name="Zhang D.-F."/>
        </authorList>
    </citation>
    <scope>NUCLEOTIDE SEQUENCE [LARGE SCALE GENOMIC DNA]</scope>
    <source>
        <strain evidence="5 6">LY-0111</strain>
    </source>
</reference>
<dbReference type="InterPro" id="IPR009057">
    <property type="entry name" value="Homeodomain-like_sf"/>
</dbReference>
<dbReference type="Proteomes" id="UP001251870">
    <property type="component" value="Unassembled WGS sequence"/>
</dbReference>
<protein>
    <submittedName>
        <fullName evidence="5">Helix-turn-helix domain-containing protein</fullName>
    </submittedName>
</protein>
<evidence type="ECO:0000313" key="6">
    <source>
        <dbReference type="Proteomes" id="UP001251870"/>
    </source>
</evidence>
<proteinExistence type="predicted"/>
<dbReference type="PRINTS" id="PR00455">
    <property type="entry name" value="HTHTETR"/>
</dbReference>
<evidence type="ECO:0000313" key="5">
    <source>
        <dbReference type="EMBL" id="MDR8018871.1"/>
    </source>
</evidence>
<accession>A0ABU2DQV9</accession>
<dbReference type="SUPFAM" id="SSF48498">
    <property type="entry name" value="Tetracyclin repressor-like, C-terminal domain"/>
    <property type="match status" value="1"/>
</dbReference>
<keyword evidence="6" id="KW-1185">Reference proteome</keyword>
<dbReference type="Pfam" id="PF17932">
    <property type="entry name" value="TetR_C_24"/>
    <property type="match status" value="1"/>
</dbReference>
<dbReference type="Gene3D" id="1.10.10.60">
    <property type="entry name" value="Homeodomain-like"/>
    <property type="match status" value="1"/>
</dbReference>
<dbReference type="RefSeq" id="WP_310547858.1">
    <property type="nucleotide sequence ID" value="NZ_JAVKGR010000003.1"/>
</dbReference>
<evidence type="ECO:0000256" key="2">
    <source>
        <dbReference type="PROSITE-ProRule" id="PRU00335"/>
    </source>
</evidence>
<feature type="domain" description="HTH tetR-type" evidence="4">
    <location>
        <begin position="31"/>
        <end position="91"/>
    </location>
</feature>
<dbReference type="InterPro" id="IPR050109">
    <property type="entry name" value="HTH-type_TetR-like_transc_reg"/>
</dbReference>
<dbReference type="PROSITE" id="PS50977">
    <property type="entry name" value="HTH_TETR_2"/>
    <property type="match status" value="1"/>
</dbReference>
<feature type="DNA-binding region" description="H-T-H motif" evidence="2">
    <location>
        <begin position="54"/>
        <end position="73"/>
    </location>
</feature>
<organism evidence="5 6">
    <name type="scientific">Nesterenkonia aerolata</name>
    <dbReference type="NCBI Taxonomy" id="3074079"/>
    <lineage>
        <taxon>Bacteria</taxon>
        <taxon>Bacillati</taxon>
        <taxon>Actinomycetota</taxon>
        <taxon>Actinomycetes</taxon>
        <taxon>Micrococcales</taxon>
        <taxon>Micrococcaceae</taxon>
        <taxon>Nesterenkonia</taxon>
    </lineage>
</organism>
<dbReference type="InterPro" id="IPR041490">
    <property type="entry name" value="KstR2_TetR_C"/>
</dbReference>
<feature type="region of interest" description="Disordered" evidence="3">
    <location>
        <begin position="218"/>
        <end position="241"/>
    </location>
</feature>
<dbReference type="Pfam" id="PF00440">
    <property type="entry name" value="TetR_N"/>
    <property type="match status" value="1"/>
</dbReference>
<dbReference type="PANTHER" id="PTHR30055:SF237">
    <property type="entry name" value="TRANSCRIPTIONAL REPRESSOR MCE3R"/>
    <property type="match status" value="1"/>
</dbReference>
<sequence length="241" mass="27054">MSRAETVDFSASGPAEIDYPAALTRRQAEKAQRRRDLLAAAGRLFGRYGYNAVALDEIGSEVGVSGQAIYRHFAGKQDLLGQLLLGVSERLLDAGRTIRGQESDPAARLDRLIAHQVDFALESPDVIRIHEQELLRLGDNDRRRVRRMQREYVDIWSAALRQLHPEAGALELRTRVHAVFGLINSTEHSMRHLRQAGGQEAGESARLLRSMARAAIHADDGHGRQSSHQRQERDEHVHRLL</sequence>
<dbReference type="PANTHER" id="PTHR30055">
    <property type="entry name" value="HTH-TYPE TRANSCRIPTIONAL REGULATOR RUTR"/>
    <property type="match status" value="1"/>
</dbReference>
<dbReference type="SUPFAM" id="SSF46689">
    <property type="entry name" value="Homeodomain-like"/>
    <property type="match status" value="1"/>
</dbReference>